<keyword evidence="1" id="KW-0812">Transmembrane</keyword>
<dbReference type="RefSeq" id="WP_255036543.1">
    <property type="nucleotide sequence ID" value="NZ_RJUF01000015.1"/>
</dbReference>
<dbReference type="Proteomes" id="UP001204144">
    <property type="component" value="Unassembled WGS sequence"/>
</dbReference>
<protein>
    <recommendedName>
        <fullName evidence="5">TMhelix containing protein</fullName>
    </recommendedName>
</protein>
<reference evidence="3 4" key="1">
    <citation type="submission" date="2018-11" db="EMBL/GenBank/DDBJ databases">
        <title>Novel bacteria species description.</title>
        <authorList>
            <person name="Han J.-H."/>
        </authorList>
    </citation>
    <scope>NUCLEOTIDE SEQUENCE [LARGE SCALE GENOMIC DNA]</scope>
    <source>
        <strain evidence="3 4">KCTC23259</strain>
    </source>
</reference>
<keyword evidence="4" id="KW-1185">Reference proteome</keyword>
<feature type="transmembrane region" description="Helical" evidence="1">
    <location>
        <begin position="118"/>
        <end position="140"/>
    </location>
</feature>
<organism evidence="3 4">
    <name type="scientific">Lacihabitans soyangensis</name>
    <dbReference type="NCBI Taxonomy" id="869394"/>
    <lineage>
        <taxon>Bacteria</taxon>
        <taxon>Pseudomonadati</taxon>
        <taxon>Bacteroidota</taxon>
        <taxon>Cytophagia</taxon>
        <taxon>Cytophagales</taxon>
        <taxon>Leadbetterellaceae</taxon>
        <taxon>Lacihabitans</taxon>
    </lineage>
</organism>
<feature type="signal peptide" evidence="2">
    <location>
        <begin position="1"/>
        <end position="20"/>
    </location>
</feature>
<feature type="transmembrane region" description="Helical" evidence="1">
    <location>
        <begin position="88"/>
        <end position="106"/>
    </location>
</feature>
<gene>
    <name evidence="3" type="ORF">EGI31_07360</name>
</gene>
<keyword evidence="1" id="KW-1133">Transmembrane helix</keyword>
<dbReference type="AlphaFoldDB" id="A0AAE3H1Y0"/>
<name>A0AAE3H1Y0_9BACT</name>
<keyword evidence="1" id="KW-0472">Membrane</keyword>
<comment type="caution">
    <text evidence="3">The sequence shown here is derived from an EMBL/GenBank/DDBJ whole genome shotgun (WGS) entry which is preliminary data.</text>
</comment>
<sequence length="141" mass="15361">MKRILSLITILAMSFTVATAAEPINFDAKTIDSEFEQLNKIEKFVQNNEGTTLDNLKSQNSELLTDINIEADTASAVASSDLPAGIPAFWWGCVLSWIGLILVYVLTDKDSAQTKKALLGCLVGAGVWVIYYVLVVSISIF</sequence>
<evidence type="ECO:0000313" key="4">
    <source>
        <dbReference type="Proteomes" id="UP001204144"/>
    </source>
</evidence>
<evidence type="ECO:0000313" key="3">
    <source>
        <dbReference type="EMBL" id="MCP9762770.1"/>
    </source>
</evidence>
<keyword evidence="2" id="KW-0732">Signal</keyword>
<accession>A0AAE3H1Y0</accession>
<evidence type="ECO:0000256" key="2">
    <source>
        <dbReference type="SAM" id="SignalP"/>
    </source>
</evidence>
<proteinExistence type="predicted"/>
<dbReference type="EMBL" id="RJUF01000015">
    <property type="protein sequence ID" value="MCP9762770.1"/>
    <property type="molecule type" value="Genomic_DNA"/>
</dbReference>
<feature type="chain" id="PRO_5042288030" description="TMhelix containing protein" evidence="2">
    <location>
        <begin position="21"/>
        <end position="141"/>
    </location>
</feature>
<evidence type="ECO:0008006" key="5">
    <source>
        <dbReference type="Google" id="ProtNLM"/>
    </source>
</evidence>
<evidence type="ECO:0000256" key="1">
    <source>
        <dbReference type="SAM" id="Phobius"/>
    </source>
</evidence>